<evidence type="ECO:0000256" key="12">
    <source>
        <dbReference type="ARBA" id="ARBA00022676"/>
    </source>
</evidence>
<evidence type="ECO:0000256" key="3">
    <source>
        <dbReference type="ARBA" id="ARBA00004752"/>
    </source>
</evidence>
<evidence type="ECO:0000313" key="34">
    <source>
        <dbReference type="Proteomes" id="UP000672009"/>
    </source>
</evidence>
<evidence type="ECO:0000256" key="15">
    <source>
        <dbReference type="ARBA" id="ARBA00022801"/>
    </source>
</evidence>
<name>A0A975IG97_9GAMM</name>
<dbReference type="GO" id="GO:0006508">
    <property type="term" value="P:proteolysis"/>
    <property type="evidence" value="ECO:0007669"/>
    <property type="project" value="UniProtKB-KW"/>
</dbReference>
<dbReference type="GO" id="GO:0008658">
    <property type="term" value="F:penicillin binding"/>
    <property type="evidence" value="ECO:0007669"/>
    <property type="project" value="InterPro"/>
</dbReference>
<accession>A0A975IG97</accession>
<feature type="domain" description="Penicillin-binding protein OB-like" evidence="32">
    <location>
        <begin position="321"/>
        <end position="430"/>
    </location>
</feature>
<comment type="catalytic activity">
    <reaction evidence="26">
        <text>[GlcNAc-(1-&gt;4)-Mur2Ac(oyl-L-Ala-gamma-D-Glu-L-Lys-D-Ala-D-Ala)](n)-di-trans,octa-cis-undecaprenyl diphosphate + beta-D-GlcNAc-(1-&gt;4)-Mur2Ac(oyl-L-Ala-gamma-D-Glu-L-Lys-D-Ala-D-Ala)-di-trans,octa-cis-undecaprenyl diphosphate = [GlcNAc-(1-&gt;4)-Mur2Ac(oyl-L-Ala-gamma-D-Glu-L-Lys-D-Ala-D-Ala)](n+1)-di-trans,octa-cis-undecaprenyl diphosphate + di-trans,octa-cis-undecaprenyl diphosphate + H(+)</text>
        <dbReference type="Rhea" id="RHEA:23708"/>
        <dbReference type="Rhea" id="RHEA-COMP:9602"/>
        <dbReference type="Rhea" id="RHEA-COMP:9603"/>
        <dbReference type="ChEBI" id="CHEBI:15378"/>
        <dbReference type="ChEBI" id="CHEBI:58405"/>
        <dbReference type="ChEBI" id="CHEBI:60033"/>
        <dbReference type="ChEBI" id="CHEBI:78435"/>
        <dbReference type="EC" id="2.4.99.28"/>
    </reaction>
</comment>
<evidence type="ECO:0000256" key="7">
    <source>
        <dbReference type="ARBA" id="ARBA00018638"/>
    </source>
</evidence>
<keyword evidence="9" id="KW-0997">Cell inner membrane</keyword>
<dbReference type="Proteomes" id="UP000672009">
    <property type="component" value="Chromosome"/>
</dbReference>
<dbReference type="AlphaFoldDB" id="A0A975IG97"/>
<evidence type="ECO:0000256" key="9">
    <source>
        <dbReference type="ARBA" id="ARBA00022519"/>
    </source>
</evidence>
<dbReference type="Pfam" id="PF00912">
    <property type="entry name" value="Transgly"/>
    <property type="match status" value="1"/>
</dbReference>
<gene>
    <name evidence="33" type="ORF">J9260_11905</name>
</gene>
<keyword evidence="16" id="KW-0133">Cell shape</keyword>
<evidence type="ECO:0000256" key="18">
    <source>
        <dbReference type="ARBA" id="ARBA00022984"/>
    </source>
</evidence>
<dbReference type="PANTHER" id="PTHR32282:SF27">
    <property type="entry name" value="PENICILLIN-BINDING PROTEIN 1A"/>
    <property type="match status" value="1"/>
</dbReference>
<comment type="pathway">
    <text evidence="3">Cell wall biogenesis; peptidoglycan biosynthesis.</text>
</comment>
<evidence type="ECO:0000256" key="1">
    <source>
        <dbReference type="ARBA" id="ARBA00002624"/>
    </source>
</evidence>
<evidence type="ECO:0000256" key="22">
    <source>
        <dbReference type="ARBA" id="ARBA00023268"/>
    </source>
</evidence>
<dbReference type="InterPro" id="IPR001264">
    <property type="entry name" value="Glyco_trans_51"/>
</dbReference>
<evidence type="ECO:0000256" key="13">
    <source>
        <dbReference type="ARBA" id="ARBA00022679"/>
    </source>
</evidence>
<evidence type="ECO:0000256" key="4">
    <source>
        <dbReference type="ARBA" id="ARBA00007090"/>
    </source>
</evidence>
<evidence type="ECO:0000256" key="23">
    <source>
        <dbReference type="ARBA" id="ARBA00023316"/>
    </source>
</evidence>
<feature type="domain" description="Penicillin-binding protein transpeptidase" evidence="30">
    <location>
        <begin position="432"/>
        <end position="621"/>
    </location>
</feature>
<feature type="compositionally biased region" description="Basic and acidic residues" evidence="28">
    <location>
        <begin position="625"/>
        <end position="656"/>
    </location>
</feature>
<evidence type="ECO:0000256" key="17">
    <source>
        <dbReference type="ARBA" id="ARBA00022968"/>
    </source>
</evidence>
<evidence type="ECO:0000256" key="8">
    <source>
        <dbReference type="ARBA" id="ARBA00022475"/>
    </source>
</evidence>
<feature type="region of interest" description="Disordered" evidence="28">
    <location>
        <begin position="623"/>
        <end position="664"/>
    </location>
</feature>
<keyword evidence="11" id="KW-0645">Protease</keyword>
<sequence>MRFIGKFFQLIFGSFFALLTLGAIGLFGIYAYYTPQLPPDSELRKIDIHVPLRIYSRENQLIAEYGEKRSRPVKLDAVPEKLQQAFLAIEDTRFYDHSGVDFKGVARAIYSMISTGSTSQGASTITMQLARNAFLTSDKTLDRKLKETLLAIRMEQELGKREILELYLNKIYLGKSAYGVAAAAEVYYGKSLEALTLAQQAMIAGLPKAPSRYNPIANPERAMIRRNYILQRMLELNFIDRVAYDAAVQEPNTATVHQTTIETSAPYLAEMVRAEIVKRYGETNAYTQGYHVYTTLDSKQQANAEESLRNALMAYDRRHGYRGAEDKLDLGEFKSEEELRDKLSTYPKLGELEAALVLRADSKSAELLVGETKATLDLDAVKWARPFKNSDQRGASPTRVSDAVKPGDIIRIRQIDKDKNTWTLSQVPTISGALVSLDPSDGAIRSVVGGFDFLHSKFNRATQASRQPGSSFKPIVYAAALTKGFSPNSVVNDAPINIPGSNWKPQNFGGRYIGPTTLAEALAKSRNLVSIRLLQSIGVNYAIDYAVKFGFPRADLPPNLTLALGTGMTTPMGMATAYASFANGGYKVEPHFITQIKDGSGNLLGEDKPIKVCGDNVESCTITPPKDKAADAATADEKTTKANDKDKTKDSKKTTEKTTGTKPVWETTELTGESATDGVQYPAAERIIDKRTHYQIVSMLQGVTQFGTAARASRVLNRKDIAGKTGTTNDQKDAWFCGFTPNVVTVTWLGFDDMAKLGEGETATNVALPLWIDYMHRVLEGVPSKEWERPLDLKDSDLALPVEGEDTEGGVAPANQGGFQYQNERDLAPAAPPRPNQQGNAPAAPAPRRAPERVEIPEQLF</sequence>
<dbReference type="SUPFAM" id="SSF56601">
    <property type="entry name" value="beta-lactamase/transpeptidase-like"/>
    <property type="match status" value="1"/>
</dbReference>
<keyword evidence="19 29" id="KW-1133">Transmembrane helix</keyword>
<dbReference type="KEGG" id="tun:J9260_11905"/>
<evidence type="ECO:0000256" key="26">
    <source>
        <dbReference type="ARBA" id="ARBA00049902"/>
    </source>
</evidence>
<comment type="pathway">
    <text evidence="27">Glycan biosynthesis.</text>
</comment>
<dbReference type="NCBIfam" id="TIGR02074">
    <property type="entry name" value="PBP_1a_fam"/>
    <property type="match status" value="1"/>
</dbReference>
<dbReference type="Pfam" id="PF17092">
    <property type="entry name" value="PCB_OB"/>
    <property type="match status" value="1"/>
</dbReference>
<keyword evidence="22" id="KW-0511">Multifunctional enzyme</keyword>
<dbReference type="SUPFAM" id="SSF53955">
    <property type="entry name" value="Lysozyme-like"/>
    <property type="match status" value="1"/>
</dbReference>
<keyword evidence="21" id="KW-0046">Antibiotic resistance</keyword>
<evidence type="ECO:0000256" key="25">
    <source>
        <dbReference type="ARBA" id="ARBA00044770"/>
    </source>
</evidence>
<evidence type="ECO:0000256" key="16">
    <source>
        <dbReference type="ARBA" id="ARBA00022960"/>
    </source>
</evidence>
<evidence type="ECO:0000256" key="19">
    <source>
        <dbReference type="ARBA" id="ARBA00022989"/>
    </source>
</evidence>
<comment type="subcellular location">
    <subcellularLocation>
        <location evidence="2">Cell inner membrane</location>
        <topology evidence="2">Single-pass type II membrane protein</topology>
    </subcellularLocation>
</comment>
<feature type="compositionally biased region" description="Basic and acidic residues" evidence="28">
    <location>
        <begin position="849"/>
        <end position="861"/>
    </location>
</feature>
<dbReference type="InterPro" id="IPR036950">
    <property type="entry name" value="PBP_transglycosylase"/>
</dbReference>
<keyword evidence="23" id="KW-0961">Cell wall biogenesis/degradation</keyword>
<keyword evidence="8" id="KW-1003">Cell membrane</keyword>
<keyword evidence="15" id="KW-0378">Hydrolase</keyword>
<evidence type="ECO:0000259" key="31">
    <source>
        <dbReference type="Pfam" id="PF00912"/>
    </source>
</evidence>
<keyword evidence="12" id="KW-0328">Glycosyltransferase</keyword>
<dbReference type="GO" id="GO:0008360">
    <property type="term" value="P:regulation of cell shape"/>
    <property type="evidence" value="ECO:0007669"/>
    <property type="project" value="UniProtKB-KW"/>
</dbReference>
<evidence type="ECO:0000259" key="32">
    <source>
        <dbReference type="Pfam" id="PF17092"/>
    </source>
</evidence>
<keyword evidence="10" id="KW-0121">Carboxypeptidase</keyword>
<dbReference type="GO" id="GO:0005886">
    <property type="term" value="C:plasma membrane"/>
    <property type="evidence" value="ECO:0007669"/>
    <property type="project" value="UniProtKB-SubCell"/>
</dbReference>
<keyword evidence="14 29" id="KW-0812">Transmembrane</keyword>
<evidence type="ECO:0000256" key="14">
    <source>
        <dbReference type="ARBA" id="ARBA00022692"/>
    </source>
</evidence>
<dbReference type="GO" id="GO:0009002">
    <property type="term" value="F:serine-type D-Ala-D-Ala carboxypeptidase activity"/>
    <property type="evidence" value="ECO:0007669"/>
    <property type="project" value="UniProtKB-EC"/>
</dbReference>
<dbReference type="GO" id="GO:0008955">
    <property type="term" value="F:peptidoglycan glycosyltransferase activity"/>
    <property type="evidence" value="ECO:0007669"/>
    <property type="project" value="UniProtKB-EC"/>
</dbReference>
<organism evidence="33 34">
    <name type="scientific">Thiothrix unzii</name>
    <dbReference type="NCBI Taxonomy" id="111769"/>
    <lineage>
        <taxon>Bacteria</taxon>
        <taxon>Pseudomonadati</taxon>
        <taxon>Pseudomonadota</taxon>
        <taxon>Gammaproteobacteria</taxon>
        <taxon>Thiotrichales</taxon>
        <taxon>Thiotrichaceae</taxon>
        <taxon>Thiothrix</taxon>
    </lineage>
</organism>
<evidence type="ECO:0000256" key="11">
    <source>
        <dbReference type="ARBA" id="ARBA00022670"/>
    </source>
</evidence>
<dbReference type="Gene3D" id="1.10.3810.10">
    <property type="entry name" value="Biosynthetic peptidoglycan transglycosylase-like"/>
    <property type="match status" value="1"/>
</dbReference>
<evidence type="ECO:0000256" key="28">
    <source>
        <dbReference type="SAM" id="MobiDB-lite"/>
    </source>
</evidence>
<dbReference type="Pfam" id="PF00905">
    <property type="entry name" value="Transpeptidase"/>
    <property type="match status" value="1"/>
</dbReference>
<dbReference type="GO" id="GO:0030288">
    <property type="term" value="C:outer membrane-bounded periplasmic space"/>
    <property type="evidence" value="ECO:0007669"/>
    <property type="project" value="TreeGrafter"/>
</dbReference>
<keyword evidence="20 29" id="KW-0472">Membrane</keyword>
<dbReference type="InterPro" id="IPR001460">
    <property type="entry name" value="PCN-bd_Tpept"/>
</dbReference>
<evidence type="ECO:0000313" key="33">
    <source>
        <dbReference type="EMBL" id="QTR52429.1"/>
    </source>
</evidence>
<feature type="region of interest" description="Disordered" evidence="28">
    <location>
        <begin position="803"/>
        <end position="861"/>
    </location>
</feature>
<evidence type="ECO:0000256" key="2">
    <source>
        <dbReference type="ARBA" id="ARBA00004249"/>
    </source>
</evidence>
<evidence type="ECO:0000256" key="20">
    <source>
        <dbReference type="ARBA" id="ARBA00023136"/>
    </source>
</evidence>
<dbReference type="InterPro" id="IPR012338">
    <property type="entry name" value="Beta-lactam/transpept-like"/>
</dbReference>
<keyword evidence="34" id="KW-1185">Reference proteome</keyword>
<keyword evidence="18" id="KW-0573">Peptidoglycan synthesis</keyword>
<evidence type="ECO:0000256" key="21">
    <source>
        <dbReference type="ARBA" id="ARBA00023251"/>
    </source>
</evidence>
<feature type="compositionally biased region" description="Low complexity" evidence="28">
    <location>
        <begin position="836"/>
        <end position="847"/>
    </location>
</feature>
<dbReference type="GO" id="GO:0046677">
    <property type="term" value="P:response to antibiotic"/>
    <property type="evidence" value="ECO:0007669"/>
    <property type="project" value="UniProtKB-KW"/>
</dbReference>
<evidence type="ECO:0000256" key="6">
    <source>
        <dbReference type="ARBA" id="ARBA00012448"/>
    </source>
</evidence>
<evidence type="ECO:0000259" key="30">
    <source>
        <dbReference type="Pfam" id="PF00905"/>
    </source>
</evidence>
<dbReference type="GO" id="GO:0071555">
    <property type="term" value="P:cell wall organization"/>
    <property type="evidence" value="ECO:0007669"/>
    <property type="project" value="UniProtKB-KW"/>
</dbReference>
<keyword evidence="13" id="KW-0808">Transferase</keyword>
<dbReference type="InterPro" id="IPR023346">
    <property type="entry name" value="Lysozyme-like_dom_sf"/>
</dbReference>
<comment type="catalytic activity">
    <reaction evidence="24">
        <text>Preferential cleavage: (Ac)2-L-Lys-D-Ala-|-D-Ala. Also transpeptidation of peptidyl-alanyl moieties that are N-acyl substituents of D-alanine.</text>
        <dbReference type="EC" id="3.4.16.4"/>
    </reaction>
</comment>
<evidence type="ECO:0000256" key="27">
    <source>
        <dbReference type="ARBA" id="ARBA00060592"/>
    </source>
</evidence>
<evidence type="ECO:0000256" key="24">
    <source>
        <dbReference type="ARBA" id="ARBA00034000"/>
    </source>
</evidence>
<evidence type="ECO:0000256" key="29">
    <source>
        <dbReference type="SAM" id="Phobius"/>
    </source>
</evidence>
<evidence type="ECO:0000256" key="10">
    <source>
        <dbReference type="ARBA" id="ARBA00022645"/>
    </source>
</evidence>
<keyword evidence="17" id="KW-0735">Signal-anchor</keyword>
<feature type="domain" description="Glycosyl transferase family 51" evidence="31">
    <location>
        <begin position="59"/>
        <end position="233"/>
    </location>
</feature>
<comment type="similarity">
    <text evidence="4">In the C-terminal section; belongs to the transpeptidase family.</text>
</comment>
<protein>
    <recommendedName>
        <fullName evidence="7">Penicillin-binding protein 1A</fullName>
        <ecNumber evidence="25">2.4.99.28</ecNumber>
        <ecNumber evidence="6">3.4.16.4</ecNumber>
    </recommendedName>
</protein>
<reference evidence="33" key="1">
    <citation type="submission" date="2021-04" db="EMBL/GenBank/DDBJ databases">
        <title>Genomics, taxonomy and metabolism of representatives of sulfur bacteria of the genus Thiothrix: Thiothrix fructosivorans QT, Thiothrix unzii A1T and three new species, Thiothrix subterranea sp. nov., Thiothrix litoralis sp. nov. and 'Candidatus Thiothrix anitrata' sp. nov.</title>
        <authorList>
            <person name="Ravin N.V."/>
            <person name="Smolyakov D."/>
            <person name="Rudenko T.S."/>
            <person name="Mardanov A.V."/>
            <person name="Beletsky A.V."/>
            <person name="Markov N.D."/>
            <person name="Fomenkov A.I."/>
            <person name="Roberts R.J."/>
            <person name="Karnachuk O.V."/>
            <person name="Novikov A."/>
            <person name="Grabovich M.Y."/>
        </authorList>
    </citation>
    <scope>NUCLEOTIDE SEQUENCE</scope>
    <source>
        <strain evidence="33">A1</strain>
    </source>
</reference>
<dbReference type="EC" id="3.4.16.4" evidence="6"/>
<proteinExistence type="inferred from homology"/>
<dbReference type="PANTHER" id="PTHR32282">
    <property type="entry name" value="BINDING PROTEIN TRANSPEPTIDASE, PUTATIVE-RELATED"/>
    <property type="match status" value="1"/>
</dbReference>
<comment type="function">
    <text evidence="1">Cell wall formation. Synthesis of cross-linked peptidoglycan from the lipid intermediates. The enzyme has a penicillin-insensitive transglycosylase N-terminal domain (formation of linear glycan strands) and a penicillin-sensitive transpeptidase C-terminal domain (cross-linking of the peptide subunits).</text>
</comment>
<dbReference type="GO" id="GO:0009252">
    <property type="term" value="P:peptidoglycan biosynthetic process"/>
    <property type="evidence" value="ECO:0007669"/>
    <property type="project" value="UniProtKB-KW"/>
</dbReference>
<dbReference type="FunFam" id="1.10.3810.10:FF:000003">
    <property type="entry name" value="Penicillin-binding protein 1a"/>
    <property type="match status" value="1"/>
</dbReference>
<comment type="similarity">
    <text evidence="5">In the N-terminal section; belongs to the glycosyltransferase 51 family.</text>
</comment>
<dbReference type="InterPro" id="IPR031376">
    <property type="entry name" value="PCB_OB"/>
</dbReference>
<evidence type="ECO:0000256" key="5">
    <source>
        <dbReference type="ARBA" id="ARBA00007739"/>
    </source>
</evidence>
<feature type="transmembrane region" description="Helical" evidence="29">
    <location>
        <begin position="7"/>
        <end position="33"/>
    </location>
</feature>
<dbReference type="EMBL" id="CP072793">
    <property type="protein sequence ID" value="QTR52429.1"/>
    <property type="molecule type" value="Genomic_DNA"/>
</dbReference>
<dbReference type="RefSeq" id="WP_210217975.1">
    <property type="nucleotide sequence ID" value="NZ_CP072793.1"/>
</dbReference>
<dbReference type="InterPro" id="IPR050396">
    <property type="entry name" value="Glycosyltr_51/Transpeptidase"/>
</dbReference>
<dbReference type="EC" id="2.4.99.28" evidence="25"/>
<dbReference type="Gene3D" id="3.40.710.10">
    <property type="entry name" value="DD-peptidase/beta-lactamase superfamily"/>
    <property type="match status" value="2"/>
</dbReference>